<dbReference type="PANTHER" id="PTHR33116:SF78">
    <property type="entry name" value="OS12G0587133 PROTEIN"/>
    <property type="match status" value="1"/>
</dbReference>
<protein>
    <submittedName>
        <fullName evidence="1">LINE-1 retrotransposable element ORF2 protein</fullName>
    </submittedName>
</protein>
<dbReference type="STRING" id="1194695.A0A5A7VF18"/>
<accession>A0A5A7VF18</accession>
<gene>
    <name evidence="2" type="ORF">E5676_scaffold259G00550</name>
    <name evidence="1" type="ORF">E6C27_scaffold538G00720</name>
</gene>
<dbReference type="OrthoDB" id="1743609at2759"/>
<dbReference type="AlphaFoldDB" id="A0A5A7VF18"/>
<dbReference type="Proteomes" id="UP000321947">
    <property type="component" value="Unassembled WGS sequence"/>
</dbReference>
<evidence type="ECO:0000313" key="3">
    <source>
        <dbReference type="Proteomes" id="UP000321393"/>
    </source>
</evidence>
<dbReference type="EMBL" id="SSTE01001018">
    <property type="protein sequence ID" value="KAA0065894.1"/>
    <property type="molecule type" value="Genomic_DNA"/>
</dbReference>
<comment type="caution">
    <text evidence="1">The sequence shown here is derived from an EMBL/GenBank/DDBJ whole genome shotgun (WGS) entry which is preliminary data.</text>
</comment>
<dbReference type="Proteomes" id="UP000321393">
    <property type="component" value="Unassembled WGS sequence"/>
</dbReference>
<dbReference type="EMBL" id="SSTD01008710">
    <property type="protein sequence ID" value="TYK15123.1"/>
    <property type="molecule type" value="Genomic_DNA"/>
</dbReference>
<proteinExistence type="predicted"/>
<organism evidence="1 3">
    <name type="scientific">Cucumis melo var. makuwa</name>
    <name type="common">Oriental melon</name>
    <dbReference type="NCBI Taxonomy" id="1194695"/>
    <lineage>
        <taxon>Eukaryota</taxon>
        <taxon>Viridiplantae</taxon>
        <taxon>Streptophyta</taxon>
        <taxon>Embryophyta</taxon>
        <taxon>Tracheophyta</taxon>
        <taxon>Spermatophyta</taxon>
        <taxon>Magnoliopsida</taxon>
        <taxon>eudicotyledons</taxon>
        <taxon>Gunneridae</taxon>
        <taxon>Pentapetalae</taxon>
        <taxon>rosids</taxon>
        <taxon>fabids</taxon>
        <taxon>Cucurbitales</taxon>
        <taxon>Cucurbitaceae</taxon>
        <taxon>Benincaseae</taxon>
        <taxon>Cucumis</taxon>
    </lineage>
</organism>
<dbReference type="PANTHER" id="PTHR33116">
    <property type="entry name" value="REVERSE TRANSCRIPTASE ZINC-BINDING DOMAIN-CONTAINING PROTEIN-RELATED-RELATED"/>
    <property type="match status" value="1"/>
</dbReference>
<reference evidence="3 4" key="1">
    <citation type="submission" date="2019-08" db="EMBL/GenBank/DDBJ databases">
        <title>Draft genome sequences of two oriental melons (Cucumis melo L. var makuwa).</title>
        <authorList>
            <person name="Kwon S.-Y."/>
        </authorList>
    </citation>
    <scope>NUCLEOTIDE SEQUENCE [LARGE SCALE GENOMIC DNA]</scope>
    <source>
        <strain evidence="4">cv. Chang Bougi</strain>
        <strain evidence="3">cv. SW 3</strain>
        <tissue evidence="1">Leaf</tissue>
    </source>
</reference>
<sequence>MAKAIANRLKSTLPITISPNQLAFVRGRQITDVILMANEAVISGLQVRPKAASGLTINRSKSSITLVNIPTNRSAEVANLWNFPTRPFPIDYLGVPLGGKPNSKGFWTNIVDKIQKKLNGWKYSQLSKGGKLTLIQASLSSLPTYQLSVFKAPNGVGKSIEKCWRDFLWKNKNDSKCTNLVRWSIVTTPKCKRGLGITNVKDTNIALLCKWLWRFQEEKDSLWVKLISVKYKGHHIGDIPTKRKYSNMKTPWRQIIKGIGWFENHWRWKINEGKNLSFWLSNWTASGPLSSRYPRLYAFDVQKVCGQFGWNEIAGFLEMCKKVWSTCGKILEL</sequence>
<name>A0A5A7VF18_CUCMM</name>
<evidence type="ECO:0000313" key="2">
    <source>
        <dbReference type="EMBL" id="TYK15123.1"/>
    </source>
</evidence>
<evidence type="ECO:0000313" key="1">
    <source>
        <dbReference type="EMBL" id="KAA0065894.1"/>
    </source>
</evidence>
<evidence type="ECO:0000313" key="4">
    <source>
        <dbReference type="Proteomes" id="UP000321947"/>
    </source>
</evidence>